<gene>
    <name evidence="8" type="ORF">HMPREF9296_2199</name>
</gene>
<dbReference type="InterPro" id="IPR013551">
    <property type="entry name" value="YicC-like_C"/>
</dbReference>
<reference evidence="8 9" key="1">
    <citation type="submission" date="2010-08" db="EMBL/GenBank/DDBJ databases">
        <authorList>
            <person name="Durkin A.S."/>
            <person name="Madupu R."/>
            <person name="Torralba M."/>
            <person name="Gillis M."/>
            <person name="Methe B."/>
            <person name="Sutton G."/>
            <person name="Nelson K.E."/>
        </authorList>
    </citation>
    <scope>NUCLEOTIDE SEQUENCE [LARGE SCALE GENOMIC DNA]</scope>
    <source>
        <strain evidence="8 9">FB035-09AN</strain>
    </source>
</reference>
<dbReference type="Proteomes" id="UP000003610">
    <property type="component" value="Unassembled WGS sequence"/>
</dbReference>
<feature type="domain" description="Endoribonuclease YicC-like C-terminal" evidence="7">
    <location>
        <begin position="183"/>
        <end position="298"/>
    </location>
</feature>
<evidence type="ECO:0000313" key="9">
    <source>
        <dbReference type="Proteomes" id="UP000003610"/>
    </source>
</evidence>
<dbReference type="STRING" id="866771.HMPREF9296_2199"/>
<evidence type="ECO:0000256" key="5">
    <source>
        <dbReference type="ARBA" id="ARBA00035648"/>
    </source>
</evidence>
<keyword evidence="2" id="KW-0540">Nuclease</keyword>
<dbReference type="NCBIfam" id="TIGR00255">
    <property type="entry name" value="YicC/YloC family endoribonuclease"/>
    <property type="match status" value="1"/>
</dbReference>
<keyword evidence="4" id="KW-0378">Hydrolase</keyword>
<comment type="cofactor">
    <cofactor evidence="1">
        <name>a divalent metal cation</name>
        <dbReference type="ChEBI" id="CHEBI:60240"/>
    </cofactor>
</comment>
<dbReference type="EMBL" id="AEDO01000037">
    <property type="protein sequence ID" value="EFL46087.1"/>
    <property type="molecule type" value="Genomic_DNA"/>
</dbReference>
<dbReference type="GO" id="GO:0016787">
    <property type="term" value="F:hydrolase activity"/>
    <property type="evidence" value="ECO:0007669"/>
    <property type="project" value="UniProtKB-KW"/>
</dbReference>
<name>E1KR05_9BACT</name>
<evidence type="ECO:0000256" key="3">
    <source>
        <dbReference type="ARBA" id="ARBA00022759"/>
    </source>
</evidence>
<dbReference type="Pfam" id="PF03755">
    <property type="entry name" value="YicC-like_N"/>
    <property type="match status" value="1"/>
</dbReference>
<dbReference type="InterPro" id="IPR013527">
    <property type="entry name" value="YicC-like_N"/>
</dbReference>
<comment type="similarity">
    <text evidence="5">Belongs to the YicC/YloC family.</text>
</comment>
<evidence type="ECO:0000259" key="7">
    <source>
        <dbReference type="Pfam" id="PF08340"/>
    </source>
</evidence>
<keyword evidence="3" id="KW-0255">Endonuclease</keyword>
<evidence type="ECO:0000256" key="1">
    <source>
        <dbReference type="ARBA" id="ARBA00001968"/>
    </source>
</evidence>
<dbReference type="PANTHER" id="PTHR30636">
    <property type="entry name" value="UPF0701 PROTEIN YICC"/>
    <property type="match status" value="1"/>
</dbReference>
<organism evidence="8 9">
    <name type="scientific">Prevotella disiens FB035-09AN</name>
    <dbReference type="NCBI Taxonomy" id="866771"/>
    <lineage>
        <taxon>Bacteria</taxon>
        <taxon>Pseudomonadati</taxon>
        <taxon>Bacteroidota</taxon>
        <taxon>Bacteroidia</taxon>
        <taxon>Bacteroidales</taxon>
        <taxon>Prevotellaceae</taxon>
        <taxon>Prevotella</taxon>
    </lineage>
</organism>
<protein>
    <submittedName>
        <fullName evidence="8">TIGR00255 family protein</fullName>
    </submittedName>
</protein>
<dbReference type="AlphaFoldDB" id="E1KR05"/>
<feature type="domain" description="Endoribonuclease YicC-like N-terminal" evidence="6">
    <location>
        <begin position="10"/>
        <end position="164"/>
    </location>
</feature>
<evidence type="ECO:0000256" key="4">
    <source>
        <dbReference type="ARBA" id="ARBA00022801"/>
    </source>
</evidence>
<evidence type="ECO:0000256" key="2">
    <source>
        <dbReference type="ARBA" id="ARBA00022722"/>
    </source>
</evidence>
<dbReference type="Pfam" id="PF08340">
    <property type="entry name" value="YicC-like_C"/>
    <property type="match status" value="1"/>
</dbReference>
<accession>E1KR05</accession>
<sequence length="300" mass="34981">MHKLNVLNMILSMTGYGKAVVTYKEKKINVEIKSLNSKNLDLSTRIAPLYREKEMEIRQTISKTLERGKVDFSLWVEKDAALDATPINAELVENYYNQIKQISAQTGIPEPMDWYTTLLRLPDVTTKTEVEVLDDEEWEAAKKAIEEAIEHHFQFRKQEGAALERKFNEKIDNIEQLLKSIEPFEESRVPKIKERIIEGLEQIAKVDYDKNRLEQELIYYIEKLDISEERQRLTNHLNYFRETMKEEGHGVGKKLGFIAQEMGREINTTGSKSNQAEMQNIVVMMKDELEQIKEQVLNAL</sequence>
<dbReference type="InterPro" id="IPR005229">
    <property type="entry name" value="YicC/YloC-like"/>
</dbReference>
<dbReference type="GO" id="GO:0004521">
    <property type="term" value="F:RNA endonuclease activity"/>
    <property type="evidence" value="ECO:0007669"/>
    <property type="project" value="InterPro"/>
</dbReference>
<comment type="caution">
    <text evidence="8">The sequence shown here is derived from an EMBL/GenBank/DDBJ whole genome shotgun (WGS) entry which is preliminary data.</text>
</comment>
<evidence type="ECO:0000313" key="8">
    <source>
        <dbReference type="EMBL" id="EFL46087.1"/>
    </source>
</evidence>
<dbReference type="PANTHER" id="PTHR30636:SF3">
    <property type="entry name" value="UPF0701 PROTEIN YICC"/>
    <property type="match status" value="1"/>
</dbReference>
<evidence type="ECO:0000259" key="6">
    <source>
        <dbReference type="Pfam" id="PF03755"/>
    </source>
</evidence>
<dbReference type="eggNOG" id="COG1561">
    <property type="taxonomic scope" value="Bacteria"/>
</dbReference>
<proteinExistence type="inferred from homology"/>